<sequence>METTHAAHLAAAVIPDTARVADRFFLLDLQAVEGCVYGKGVKTGEGRPIELVRWASGGIIVLGCVEKKLIFLIFFLFQ</sequence>
<dbReference type="AlphaFoldDB" id="A0AAV0S1E9"/>
<comment type="caution">
    <text evidence="1">The sequence shown here is derived from an EMBL/GenBank/DDBJ whole genome shotgun (WGS) entry which is preliminary data.</text>
</comment>
<protein>
    <submittedName>
        <fullName evidence="1">Uncharacterized protein</fullName>
    </submittedName>
</protein>
<proteinExistence type="predicted"/>
<gene>
    <name evidence="1" type="ORF">LITE_LOCUS51086</name>
</gene>
<name>A0AAV0S1E9_9ROSI</name>
<evidence type="ECO:0000313" key="2">
    <source>
        <dbReference type="Proteomes" id="UP001154282"/>
    </source>
</evidence>
<organism evidence="1 2">
    <name type="scientific">Linum tenue</name>
    <dbReference type="NCBI Taxonomy" id="586396"/>
    <lineage>
        <taxon>Eukaryota</taxon>
        <taxon>Viridiplantae</taxon>
        <taxon>Streptophyta</taxon>
        <taxon>Embryophyta</taxon>
        <taxon>Tracheophyta</taxon>
        <taxon>Spermatophyta</taxon>
        <taxon>Magnoliopsida</taxon>
        <taxon>eudicotyledons</taxon>
        <taxon>Gunneridae</taxon>
        <taxon>Pentapetalae</taxon>
        <taxon>rosids</taxon>
        <taxon>fabids</taxon>
        <taxon>Malpighiales</taxon>
        <taxon>Linaceae</taxon>
        <taxon>Linum</taxon>
    </lineage>
</organism>
<dbReference type="EMBL" id="CAMGYJ010000011">
    <property type="protein sequence ID" value="CAI0626952.1"/>
    <property type="molecule type" value="Genomic_DNA"/>
</dbReference>
<reference evidence="1" key="1">
    <citation type="submission" date="2022-08" db="EMBL/GenBank/DDBJ databases">
        <authorList>
            <person name="Gutierrez-Valencia J."/>
        </authorList>
    </citation>
    <scope>NUCLEOTIDE SEQUENCE</scope>
</reference>
<accession>A0AAV0S1E9</accession>
<dbReference type="Proteomes" id="UP001154282">
    <property type="component" value="Unassembled WGS sequence"/>
</dbReference>
<keyword evidence="2" id="KW-1185">Reference proteome</keyword>
<evidence type="ECO:0000313" key="1">
    <source>
        <dbReference type="EMBL" id="CAI0626952.1"/>
    </source>
</evidence>